<feature type="compositionally biased region" description="Basic and acidic residues" evidence="1">
    <location>
        <begin position="291"/>
        <end position="311"/>
    </location>
</feature>
<name>A0A0K9XDZ1_9ACTN</name>
<feature type="region of interest" description="Disordered" evidence="1">
    <location>
        <begin position="291"/>
        <end position="419"/>
    </location>
</feature>
<feature type="compositionally biased region" description="Basic residues" evidence="1">
    <location>
        <begin position="141"/>
        <end position="150"/>
    </location>
</feature>
<comment type="caution">
    <text evidence="3">The sequence shown here is derived from an EMBL/GenBank/DDBJ whole genome shotgun (WGS) entry which is preliminary data.</text>
</comment>
<evidence type="ECO:0000256" key="1">
    <source>
        <dbReference type="SAM" id="MobiDB-lite"/>
    </source>
</evidence>
<accession>A0A0K9XDZ1</accession>
<organism evidence="3 4">
    <name type="scientific">Streptomyces caatingaensis</name>
    <dbReference type="NCBI Taxonomy" id="1678637"/>
    <lineage>
        <taxon>Bacteria</taxon>
        <taxon>Bacillati</taxon>
        <taxon>Actinomycetota</taxon>
        <taxon>Actinomycetes</taxon>
        <taxon>Kitasatosporales</taxon>
        <taxon>Streptomycetaceae</taxon>
        <taxon>Streptomyces</taxon>
    </lineage>
</organism>
<feature type="compositionally biased region" description="Low complexity" evidence="1">
    <location>
        <begin position="80"/>
        <end position="107"/>
    </location>
</feature>
<feature type="region of interest" description="Disordered" evidence="1">
    <location>
        <begin position="80"/>
        <end position="150"/>
    </location>
</feature>
<feature type="region of interest" description="Disordered" evidence="1">
    <location>
        <begin position="182"/>
        <end position="279"/>
    </location>
</feature>
<dbReference type="PATRIC" id="fig|1678637.3.peg.3169"/>
<feature type="compositionally biased region" description="Basic and acidic residues" evidence="1">
    <location>
        <begin position="319"/>
        <end position="337"/>
    </location>
</feature>
<feature type="compositionally biased region" description="Basic and acidic residues" evidence="1">
    <location>
        <begin position="190"/>
        <end position="207"/>
    </location>
</feature>
<dbReference type="STRING" id="1678637.AC230_14700"/>
<feature type="compositionally biased region" description="Low complexity" evidence="1">
    <location>
        <begin position="242"/>
        <end position="255"/>
    </location>
</feature>
<dbReference type="RefSeq" id="WP_049716615.1">
    <property type="nucleotide sequence ID" value="NZ_LFXA01000009.1"/>
</dbReference>
<keyword evidence="2" id="KW-0472">Membrane</keyword>
<feature type="region of interest" description="Disordered" evidence="1">
    <location>
        <begin position="1"/>
        <end position="51"/>
    </location>
</feature>
<evidence type="ECO:0000313" key="3">
    <source>
        <dbReference type="EMBL" id="KNB51605.1"/>
    </source>
</evidence>
<gene>
    <name evidence="3" type="ORF">AC230_14700</name>
</gene>
<evidence type="ECO:0000256" key="2">
    <source>
        <dbReference type="SAM" id="Phobius"/>
    </source>
</evidence>
<reference evidence="4" key="1">
    <citation type="submission" date="2015-07" db="EMBL/GenBank/DDBJ databases">
        <title>Draft genome sequence of Streptomyces sp. CMAA 1322, a bacterium isolated from Caatinga biome, from dry forest semiarid of Brazil.</title>
        <authorList>
            <person name="Santos S.N."/>
            <person name="Gacesa R."/>
            <person name="Taketani R.G."/>
            <person name="Long P.F."/>
            <person name="Melo I.S."/>
        </authorList>
    </citation>
    <scope>NUCLEOTIDE SEQUENCE [LARGE SCALE GENOMIC DNA]</scope>
    <source>
        <strain evidence="4">CMAA 1322</strain>
    </source>
</reference>
<dbReference type="Proteomes" id="UP000037288">
    <property type="component" value="Unassembled WGS sequence"/>
</dbReference>
<feature type="compositionally biased region" description="Basic and acidic residues" evidence="1">
    <location>
        <begin position="119"/>
        <end position="137"/>
    </location>
</feature>
<feature type="compositionally biased region" description="Basic and acidic residues" evidence="1">
    <location>
        <begin position="256"/>
        <end position="275"/>
    </location>
</feature>
<keyword evidence="4" id="KW-1185">Reference proteome</keyword>
<evidence type="ECO:0000313" key="4">
    <source>
        <dbReference type="Proteomes" id="UP000037288"/>
    </source>
</evidence>
<dbReference type="OrthoDB" id="4339186at2"/>
<sequence>MADDHGRHHGPGADDPDTTAQRPYEHDDVAYDAPNGAPAHPHTPDTGPPLAPALALLHALAAPAAPGASLPGEEAALSAFRAARAATAAAGTARARAAGAAPGGERAPAPRRKPAGPHAVERADDRPSSALAHRETGPVRPRQRSRRGRPARAALVLALAGCAVSGVAVAAGVVGLPGPFRAGAGTPARSGEEVPVVDHGRDARTVRPDAVPGPSYPSRTPEEDVRPLPPPVPHPGGRHGTDPTATPGSPSPSAAPDERPGTGREDDPPARDDGHRGRRHWAARLCHDYLLEGKWREKADDDSVRTLEHEAGGPSGVRDYCERLLRDDHAEHGHEGAPADGETADEDEDGDRGPHGGRHPSDGDKDGNADGDGAGDESGGSGGRGGRGTGTSRPRPAGDHAPTPASTPSVTFSGLPALY</sequence>
<feature type="compositionally biased region" description="Gly residues" evidence="1">
    <location>
        <begin position="370"/>
        <end position="389"/>
    </location>
</feature>
<keyword evidence="2" id="KW-0812">Transmembrane</keyword>
<keyword evidence="2" id="KW-1133">Transmembrane helix</keyword>
<protein>
    <submittedName>
        <fullName evidence="3">Uncharacterized protein</fullName>
    </submittedName>
</protein>
<feature type="compositionally biased region" description="Basic and acidic residues" evidence="1">
    <location>
        <begin position="351"/>
        <end position="368"/>
    </location>
</feature>
<proteinExistence type="predicted"/>
<dbReference type="EMBL" id="LFXA01000009">
    <property type="protein sequence ID" value="KNB51605.1"/>
    <property type="molecule type" value="Genomic_DNA"/>
</dbReference>
<dbReference type="AlphaFoldDB" id="A0A0K9XDZ1"/>
<feature type="transmembrane region" description="Helical" evidence="2">
    <location>
        <begin position="153"/>
        <end position="176"/>
    </location>
</feature>